<sequence length="985" mass="105707">MAKRVKIELPDDSFFVEFQGDTPTLDEQIKLANLIKSRQSGQGAGRAMSREQMEQAAAAAKDEQLFDTTSGIKDAGLRAKLSAAETKGDAEAQLRVLYNMTEEDYTRDSRGRLALTPSGGAKIGVELSQPTLIDEDKFTRYDLADFAGVVPEIVGGVGGGVGGAILGAPAGPLGMLLVSALGAGIGSSAGQALEEGIEAKLGVQTQTAEEVRKDLETEFKIGFLSDFTLGAFGLFARGVGSTMRAGKGLTPEELEIAAKSIEMGINPTLSAIRAPSVVARQQGIVEKIFGSSPRLKQNNEVMQNKLAEYRSKVDKTSDEEVGRILLEGTGAKAAELESSQLAAQKAVLQTLRGLGDDLGAAAERNAELGDDVFEILIGARNAFDSEVKKAFKPIDLALDDSAGSKKLFDIENIRTAMKEIREREKTALRGKRTMRELESALNSLDALGKRGNVSFLELYNARKTLSDTLAQTPFGDRLQRGYINDLMRKIDSKLSKNNLKSRLDSLQMPEGMERDILIKASEAIDPARKLFNEGAQIFEDIESAGIIKNLAAKVSGNQTIGIDDVAMDKIIRNNKPKVLQRALAAVEYASRRGVKGKGGESLNTTEFRQQLAGQWLNDALSTSGLSRVDDFDPAKFKPAAFAKSVKDLGKTADVLFGENANKIKSLAAQMEKIGLSDMKQVDMDAIIAQIGDEAPLVDKLQALVQFQRAARDEKRSAALRDLQRGDLNYIQASNVIADRSTTATDIKKIFNAFEGDEEALQKIRGNYMERLVSDFGDSITTDGKSLGAFAKRLLDADEGGKLSAIFGEEMGKDMAEFAKILAFNARTAAGGDLVAANIAASPIQNLGKLAKFTIIGRLLQSGPYYKQIVKDYKKLAAGETAETKARILGRLIAQSLGQQSQEGVREAEQQAGTVIGDAIDTTGIGQQIQQLQQQVTNPNNFSGMAQAPVVPPQQPAAQPTLRQRAAQNPAVARTLGITGGTAGLI</sequence>
<name>A0A350P6P7_9ALTE</name>
<dbReference type="Proteomes" id="UP000263517">
    <property type="component" value="Unassembled WGS sequence"/>
</dbReference>
<evidence type="ECO:0000256" key="1">
    <source>
        <dbReference type="SAM" id="Coils"/>
    </source>
</evidence>
<evidence type="ECO:0000256" key="2">
    <source>
        <dbReference type="SAM" id="MobiDB-lite"/>
    </source>
</evidence>
<organism evidence="3 4">
    <name type="scientific">Alteromonas australica</name>
    <dbReference type="NCBI Taxonomy" id="589873"/>
    <lineage>
        <taxon>Bacteria</taxon>
        <taxon>Pseudomonadati</taxon>
        <taxon>Pseudomonadota</taxon>
        <taxon>Gammaproteobacteria</taxon>
        <taxon>Alteromonadales</taxon>
        <taxon>Alteromonadaceae</taxon>
        <taxon>Alteromonas/Salinimonas group</taxon>
        <taxon>Alteromonas</taxon>
    </lineage>
</organism>
<keyword evidence="1" id="KW-0175">Coiled coil</keyword>
<dbReference type="EMBL" id="DNAN01000516">
    <property type="protein sequence ID" value="HAW76964.1"/>
    <property type="molecule type" value="Genomic_DNA"/>
</dbReference>
<protein>
    <submittedName>
        <fullName evidence="3">Uncharacterized protein</fullName>
    </submittedName>
</protein>
<proteinExistence type="predicted"/>
<evidence type="ECO:0000313" key="4">
    <source>
        <dbReference type="Proteomes" id="UP000263517"/>
    </source>
</evidence>
<feature type="coiled-coil region" evidence="1">
    <location>
        <begin position="292"/>
        <end position="319"/>
    </location>
</feature>
<evidence type="ECO:0000313" key="3">
    <source>
        <dbReference type="EMBL" id="HAW76964.1"/>
    </source>
</evidence>
<gene>
    <name evidence="3" type="ORF">DCW74_14670</name>
</gene>
<feature type="region of interest" description="Disordered" evidence="2">
    <location>
        <begin position="40"/>
        <end position="61"/>
    </location>
</feature>
<comment type="caution">
    <text evidence="3">The sequence shown here is derived from an EMBL/GenBank/DDBJ whole genome shotgun (WGS) entry which is preliminary data.</text>
</comment>
<reference evidence="3 4" key="1">
    <citation type="journal article" date="2018" name="Nat. Biotechnol.">
        <title>A standardized bacterial taxonomy based on genome phylogeny substantially revises the tree of life.</title>
        <authorList>
            <person name="Parks D.H."/>
            <person name="Chuvochina M."/>
            <person name="Waite D.W."/>
            <person name="Rinke C."/>
            <person name="Skarshewski A."/>
            <person name="Chaumeil P.A."/>
            <person name="Hugenholtz P."/>
        </authorList>
    </citation>
    <scope>NUCLEOTIDE SEQUENCE [LARGE SCALE GENOMIC DNA]</scope>
    <source>
        <strain evidence="3">UBA11978</strain>
    </source>
</reference>
<dbReference type="AlphaFoldDB" id="A0A350P6P7"/>
<accession>A0A350P6P7</accession>